<evidence type="ECO:0000313" key="2">
    <source>
        <dbReference type="EMBL" id="QDU30821.1"/>
    </source>
</evidence>
<dbReference type="AlphaFoldDB" id="A0A517YKR8"/>
<feature type="transmembrane region" description="Helical" evidence="1">
    <location>
        <begin position="29"/>
        <end position="50"/>
    </location>
</feature>
<evidence type="ECO:0000313" key="3">
    <source>
        <dbReference type="Proteomes" id="UP000315017"/>
    </source>
</evidence>
<dbReference type="EMBL" id="CP036274">
    <property type="protein sequence ID" value="QDU30821.1"/>
    <property type="molecule type" value="Genomic_DNA"/>
</dbReference>
<dbReference type="Proteomes" id="UP000315017">
    <property type="component" value="Chromosome"/>
</dbReference>
<organism evidence="2 3">
    <name type="scientific">Anatilimnocola aggregata</name>
    <dbReference type="NCBI Taxonomy" id="2528021"/>
    <lineage>
        <taxon>Bacteria</taxon>
        <taxon>Pseudomonadati</taxon>
        <taxon>Planctomycetota</taxon>
        <taxon>Planctomycetia</taxon>
        <taxon>Pirellulales</taxon>
        <taxon>Pirellulaceae</taxon>
        <taxon>Anatilimnocola</taxon>
    </lineage>
</organism>
<sequence length="67" mass="7736">MAEMNLNPYESPGVATASTRPLERRQIRLLVLIVFTILLWITIEAITFALTGEHFPPLRNLLKQNFR</sequence>
<keyword evidence="1" id="KW-0812">Transmembrane</keyword>
<proteinExistence type="predicted"/>
<dbReference type="KEGG" id="aagg:ETAA8_59700"/>
<name>A0A517YKR8_9BACT</name>
<reference evidence="2 3" key="1">
    <citation type="submission" date="2019-02" db="EMBL/GenBank/DDBJ databases">
        <title>Deep-cultivation of Planctomycetes and their phenomic and genomic characterization uncovers novel biology.</title>
        <authorList>
            <person name="Wiegand S."/>
            <person name="Jogler M."/>
            <person name="Boedeker C."/>
            <person name="Pinto D."/>
            <person name="Vollmers J."/>
            <person name="Rivas-Marin E."/>
            <person name="Kohn T."/>
            <person name="Peeters S.H."/>
            <person name="Heuer A."/>
            <person name="Rast P."/>
            <person name="Oberbeckmann S."/>
            <person name="Bunk B."/>
            <person name="Jeske O."/>
            <person name="Meyerdierks A."/>
            <person name="Storesund J.E."/>
            <person name="Kallscheuer N."/>
            <person name="Luecker S."/>
            <person name="Lage O.M."/>
            <person name="Pohl T."/>
            <person name="Merkel B.J."/>
            <person name="Hornburger P."/>
            <person name="Mueller R.-W."/>
            <person name="Bruemmer F."/>
            <person name="Labrenz M."/>
            <person name="Spormann A.M."/>
            <person name="Op den Camp H."/>
            <person name="Overmann J."/>
            <person name="Amann R."/>
            <person name="Jetten M.S.M."/>
            <person name="Mascher T."/>
            <person name="Medema M.H."/>
            <person name="Devos D.P."/>
            <person name="Kaster A.-K."/>
            <person name="Ovreas L."/>
            <person name="Rohde M."/>
            <person name="Galperin M.Y."/>
            <person name="Jogler C."/>
        </authorList>
    </citation>
    <scope>NUCLEOTIDE SEQUENCE [LARGE SCALE GENOMIC DNA]</scope>
    <source>
        <strain evidence="2 3">ETA_A8</strain>
    </source>
</reference>
<keyword evidence="1" id="KW-0472">Membrane</keyword>
<keyword evidence="1" id="KW-1133">Transmembrane helix</keyword>
<accession>A0A517YKR8</accession>
<protein>
    <submittedName>
        <fullName evidence="2">Uncharacterized protein</fullName>
    </submittedName>
</protein>
<gene>
    <name evidence="2" type="ORF">ETAA8_59700</name>
</gene>
<evidence type="ECO:0000256" key="1">
    <source>
        <dbReference type="SAM" id="Phobius"/>
    </source>
</evidence>
<keyword evidence="3" id="KW-1185">Reference proteome</keyword>